<dbReference type="GO" id="GO:0005886">
    <property type="term" value="C:plasma membrane"/>
    <property type="evidence" value="ECO:0007669"/>
    <property type="project" value="UniProtKB-SubCell"/>
</dbReference>
<dbReference type="OrthoDB" id="9809206at2"/>
<dbReference type="Pfam" id="PF21088">
    <property type="entry name" value="MS_channel_1st"/>
    <property type="match status" value="1"/>
</dbReference>
<name>A0A2S1LD27_9FLAO</name>
<sequence>MKTDNLVNITQKYTDLYAEKAIAWAMTSGIKVIIISIAACIIYKILVGFIAKAVRIAVRPEKHQSKESEIKRENTLISIFTTTAKIAIITISSLMILSEFGIEIAPIIAAAGIVGLAFGFGGQYLIRDVITGLFIILENQYRIGDVVRFDTLSGAVEDISLRKTTLRDMDGTVHHIPHGEIKTVSNLSKDFSKVNLDMGVGYSTDLEHLIKVINEVGDELAQVSPFKESILKAPQFLRVNEFADSAIVVKIVGETLASKQWEVTGELRKRLKIAFDKEGIEIPFPQLVVHQAPKPTTDII</sequence>
<dbReference type="Pfam" id="PF00924">
    <property type="entry name" value="MS_channel_2nd"/>
    <property type="match status" value="1"/>
</dbReference>
<dbReference type="SUPFAM" id="SSF50182">
    <property type="entry name" value="Sm-like ribonucleoproteins"/>
    <property type="match status" value="1"/>
</dbReference>
<dbReference type="InterPro" id="IPR023408">
    <property type="entry name" value="MscS_beta-dom_sf"/>
</dbReference>
<evidence type="ECO:0000256" key="2">
    <source>
        <dbReference type="ARBA" id="ARBA00008017"/>
    </source>
</evidence>
<dbReference type="SUPFAM" id="SSF82861">
    <property type="entry name" value="Mechanosensitive channel protein MscS (YggB), transmembrane region"/>
    <property type="match status" value="1"/>
</dbReference>
<keyword evidence="12" id="KW-1185">Reference proteome</keyword>
<dbReference type="KEGG" id="ffa:FFWV33_08995"/>
<proteinExistence type="inferred from homology"/>
<comment type="subcellular location">
    <subcellularLocation>
        <location evidence="1">Cell membrane</location>
        <topology evidence="1">Multi-pass membrane protein</topology>
    </subcellularLocation>
</comment>
<dbReference type="SUPFAM" id="SSF82689">
    <property type="entry name" value="Mechanosensitive channel protein MscS (YggB), C-terminal domain"/>
    <property type="match status" value="1"/>
</dbReference>
<evidence type="ECO:0000259" key="10">
    <source>
        <dbReference type="Pfam" id="PF21088"/>
    </source>
</evidence>
<evidence type="ECO:0000313" key="12">
    <source>
        <dbReference type="Proteomes" id="UP000244527"/>
    </source>
</evidence>
<dbReference type="Pfam" id="PF21082">
    <property type="entry name" value="MS_channel_3rd"/>
    <property type="match status" value="1"/>
</dbReference>
<dbReference type="Gene3D" id="1.10.287.1260">
    <property type="match status" value="1"/>
</dbReference>
<keyword evidence="5 7" id="KW-1133">Transmembrane helix</keyword>
<dbReference type="Gene3D" id="3.30.70.100">
    <property type="match status" value="1"/>
</dbReference>
<evidence type="ECO:0000313" key="11">
    <source>
        <dbReference type="EMBL" id="AWG21662.1"/>
    </source>
</evidence>
<feature type="transmembrane region" description="Helical" evidence="7">
    <location>
        <begin position="104"/>
        <end position="126"/>
    </location>
</feature>
<dbReference type="RefSeq" id="WP_108740600.1">
    <property type="nucleotide sequence ID" value="NZ_CP020918.1"/>
</dbReference>
<feature type="transmembrane region" description="Helical" evidence="7">
    <location>
        <begin position="75"/>
        <end position="98"/>
    </location>
</feature>
<dbReference type="PANTHER" id="PTHR30460">
    <property type="entry name" value="MODERATE CONDUCTANCE MECHANOSENSITIVE CHANNEL YBIO"/>
    <property type="match status" value="1"/>
</dbReference>
<evidence type="ECO:0000256" key="1">
    <source>
        <dbReference type="ARBA" id="ARBA00004651"/>
    </source>
</evidence>
<dbReference type="PANTHER" id="PTHR30460:SF0">
    <property type="entry name" value="MODERATE CONDUCTANCE MECHANOSENSITIVE CHANNEL YBIO"/>
    <property type="match status" value="1"/>
</dbReference>
<accession>A0A2S1LD27</accession>
<gene>
    <name evidence="11" type="ORF">FFWV33_08995</name>
</gene>
<dbReference type="Proteomes" id="UP000244527">
    <property type="component" value="Chromosome"/>
</dbReference>
<evidence type="ECO:0000256" key="3">
    <source>
        <dbReference type="ARBA" id="ARBA00022475"/>
    </source>
</evidence>
<dbReference type="InterPro" id="IPR045276">
    <property type="entry name" value="YbiO_bact"/>
</dbReference>
<dbReference type="InterPro" id="IPR011014">
    <property type="entry name" value="MscS_channel_TM-2"/>
</dbReference>
<feature type="domain" description="Mechanosensitive ion channel MscS" evidence="8">
    <location>
        <begin position="125"/>
        <end position="189"/>
    </location>
</feature>
<dbReference type="EMBL" id="CP020918">
    <property type="protein sequence ID" value="AWG21662.1"/>
    <property type="molecule type" value="Genomic_DNA"/>
</dbReference>
<evidence type="ECO:0000256" key="6">
    <source>
        <dbReference type="ARBA" id="ARBA00023136"/>
    </source>
</evidence>
<reference evidence="11 12" key="1">
    <citation type="submission" date="2017-04" db="EMBL/GenBank/DDBJ databases">
        <title>Compelte genome sequence of WV33.</title>
        <authorList>
            <person name="Lee P.C."/>
        </authorList>
    </citation>
    <scope>NUCLEOTIDE SEQUENCE [LARGE SCALE GENOMIC DNA]</scope>
    <source>
        <strain evidence="11 12">WV33</strain>
    </source>
</reference>
<dbReference type="Gene3D" id="2.30.30.60">
    <property type="match status" value="1"/>
</dbReference>
<dbReference type="InterPro" id="IPR010920">
    <property type="entry name" value="LSM_dom_sf"/>
</dbReference>
<evidence type="ECO:0000256" key="4">
    <source>
        <dbReference type="ARBA" id="ARBA00022692"/>
    </source>
</evidence>
<dbReference type="AlphaFoldDB" id="A0A2S1LD27"/>
<dbReference type="InterPro" id="IPR049142">
    <property type="entry name" value="MS_channel_1st"/>
</dbReference>
<evidence type="ECO:0000256" key="5">
    <source>
        <dbReference type="ARBA" id="ARBA00022989"/>
    </source>
</evidence>
<dbReference type="InterPro" id="IPR049278">
    <property type="entry name" value="MS_channel_C"/>
</dbReference>
<dbReference type="InterPro" id="IPR006685">
    <property type="entry name" value="MscS_channel_2nd"/>
</dbReference>
<protein>
    <submittedName>
        <fullName evidence="11">Potassium transporter KefA</fullName>
    </submittedName>
</protein>
<comment type="similarity">
    <text evidence="2">Belongs to the MscS (TC 1.A.23) family.</text>
</comment>
<evidence type="ECO:0000256" key="7">
    <source>
        <dbReference type="SAM" id="Phobius"/>
    </source>
</evidence>
<keyword evidence="4 7" id="KW-0812">Transmembrane</keyword>
<evidence type="ECO:0000259" key="9">
    <source>
        <dbReference type="Pfam" id="PF21082"/>
    </source>
</evidence>
<evidence type="ECO:0000259" key="8">
    <source>
        <dbReference type="Pfam" id="PF00924"/>
    </source>
</evidence>
<dbReference type="GO" id="GO:0008381">
    <property type="term" value="F:mechanosensitive monoatomic ion channel activity"/>
    <property type="evidence" value="ECO:0007669"/>
    <property type="project" value="InterPro"/>
</dbReference>
<dbReference type="FunFam" id="2.30.30.60:FF:000001">
    <property type="entry name" value="MscS Mechanosensitive ion channel"/>
    <property type="match status" value="1"/>
</dbReference>
<feature type="transmembrane region" description="Helical" evidence="7">
    <location>
        <begin position="32"/>
        <end position="54"/>
    </location>
</feature>
<keyword evidence="3" id="KW-1003">Cell membrane</keyword>
<organism evidence="11 12">
    <name type="scientific">Flavobacterium faecale</name>
    <dbReference type="NCBI Taxonomy" id="1355330"/>
    <lineage>
        <taxon>Bacteria</taxon>
        <taxon>Pseudomonadati</taxon>
        <taxon>Bacteroidota</taxon>
        <taxon>Flavobacteriia</taxon>
        <taxon>Flavobacteriales</taxon>
        <taxon>Flavobacteriaceae</taxon>
        <taxon>Flavobacterium</taxon>
    </lineage>
</organism>
<feature type="domain" description="Mechanosensitive ion channel MscS C-terminal" evidence="9">
    <location>
        <begin position="194"/>
        <end position="282"/>
    </location>
</feature>
<dbReference type="InterPro" id="IPR011066">
    <property type="entry name" value="MscS_channel_C_sf"/>
</dbReference>
<feature type="domain" description="Mechanosensitive ion channel transmembrane helices 2/3" evidence="10">
    <location>
        <begin position="84"/>
        <end position="123"/>
    </location>
</feature>
<keyword evidence="6 7" id="KW-0472">Membrane</keyword>